<dbReference type="GO" id="GO:0016491">
    <property type="term" value="F:oxidoreductase activity"/>
    <property type="evidence" value="ECO:0007669"/>
    <property type="project" value="InterPro"/>
</dbReference>
<dbReference type="Proteomes" id="UP000198310">
    <property type="component" value="Unassembled WGS sequence"/>
</dbReference>
<proteinExistence type="predicted"/>
<feature type="signal peptide" evidence="5">
    <location>
        <begin position="1"/>
        <end position="22"/>
    </location>
</feature>
<evidence type="ECO:0000313" key="8">
    <source>
        <dbReference type="Proteomes" id="UP000198310"/>
    </source>
</evidence>
<evidence type="ECO:0000256" key="5">
    <source>
        <dbReference type="SAM" id="SignalP"/>
    </source>
</evidence>
<dbReference type="PANTHER" id="PTHR42852">
    <property type="entry name" value="THIOL:DISULFIDE INTERCHANGE PROTEIN DSBE"/>
    <property type="match status" value="1"/>
</dbReference>
<dbReference type="InterPro" id="IPR025380">
    <property type="entry name" value="DUF4369"/>
</dbReference>
<dbReference type="InterPro" id="IPR013740">
    <property type="entry name" value="Redoxin"/>
</dbReference>
<keyword evidence="3" id="KW-1015">Disulfide bond</keyword>
<dbReference type="GO" id="GO:0030313">
    <property type="term" value="C:cell envelope"/>
    <property type="evidence" value="ECO:0007669"/>
    <property type="project" value="UniProtKB-SubCell"/>
</dbReference>
<keyword evidence="5" id="KW-0732">Signal</keyword>
<dbReference type="AlphaFoldDB" id="A0A238V4A9"/>
<keyword evidence="2" id="KW-0201">Cytochrome c-type biogenesis</keyword>
<keyword evidence="4" id="KW-0676">Redox-active center</keyword>
<comment type="subcellular location">
    <subcellularLocation>
        <location evidence="1">Cell envelope</location>
    </subcellularLocation>
</comment>
<dbReference type="EMBL" id="FZNS01000001">
    <property type="protein sequence ID" value="SNR29270.1"/>
    <property type="molecule type" value="Genomic_DNA"/>
</dbReference>
<gene>
    <name evidence="7" type="ORF">SAMN06269173_101116</name>
</gene>
<dbReference type="InterPro" id="IPR050553">
    <property type="entry name" value="Thioredoxin_ResA/DsbE_sf"/>
</dbReference>
<dbReference type="SUPFAM" id="SSF52833">
    <property type="entry name" value="Thioredoxin-like"/>
    <property type="match status" value="1"/>
</dbReference>
<accession>A0A238V4A9</accession>
<dbReference type="InterPro" id="IPR017937">
    <property type="entry name" value="Thioredoxin_CS"/>
</dbReference>
<evidence type="ECO:0000256" key="4">
    <source>
        <dbReference type="ARBA" id="ARBA00023284"/>
    </source>
</evidence>
<dbReference type="InterPro" id="IPR036249">
    <property type="entry name" value="Thioredoxin-like_sf"/>
</dbReference>
<dbReference type="GO" id="GO:0017004">
    <property type="term" value="P:cytochrome complex assembly"/>
    <property type="evidence" value="ECO:0007669"/>
    <property type="project" value="UniProtKB-KW"/>
</dbReference>
<organism evidence="7 8">
    <name type="scientific">Hymenobacter mucosus</name>
    <dbReference type="NCBI Taxonomy" id="1411120"/>
    <lineage>
        <taxon>Bacteria</taxon>
        <taxon>Pseudomonadati</taxon>
        <taxon>Bacteroidota</taxon>
        <taxon>Cytophagia</taxon>
        <taxon>Cytophagales</taxon>
        <taxon>Hymenobacteraceae</taxon>
        <taxon>Hymenobacter</taxon>
    </lineage>
</organism>
<name>A0A238V4A9_9BACT</name>
<dbReference type="PANTHER" id="PTHR42852:SF6">
    <property type="entry name" value="THIOL:DISULFIDE INTERCHANGE PROTEIN DSBE"/>
    <property type="match status" value="1"/>
</dbReference>
<evidence type="ECO:0000256" key="2">
    <source>
        <dbReference type="ARBA" id="ARBA00022748"/>
    </source>
</evidence>
<dbReference type="InterPro" id="IPR013766">
    <property type="entry name" value="Thioredoxin_domain"/>
</dbReference>
<dbReference type="PROSITE" id="PS51352">
    <property type="entry name" value="THIOREDOXIN_2"/>
    <property type="match status" value="1"/>
</dbReference>
<evidence type="ECO:0000256" key="1">
    <source>
        <dbReference type="ARBA" id="ARBA00004196"/>
    </source>
</evidence>
<feature type="chain" id="PRO_5012556987" evidence="5">
    <location>
        <begin position="23"/>
        <end position="386"/>
    </location>
</feature>
<evidence type="ECO:0000259" key="6">
    <source>
        <dbReference type="PROSITE" id="PS51352"/>
    </source>
</evidence>
<feature type="domain" description="Thioredoxin" evidence="6">
    <location>
        <begin position="248"/>
        <end position="386"/>
    </location>
</feature>
<dbReference type="Pfam" id="PF08534">
    <property type="entry name" value="Redoxin"/>
    <property type="match status" value="1"/>
</dbReference>
<dbReference type="CDD" id="cd02966">
    <property type="entry name" value="TlpA_like_family"/>
    <property type="match status" value="1"/>
</dbReference>
<dbReference type="Pfam" id="PF14289">
    <property type="entry name" value="DUF4369"/>
    <property type="match status" value="1"/>
</dbReference>
<reference evidence="8" key="1">
    <citation type="submission" date="2017-06" db="EMBL/GenBank/DDBJ databases">
        <authorList>
            <person name="Varghese N."/>
            <person name="Submissions S."/>
        </authorList>
    </citation>
    <scope>NUCLEOTIDE SEQUENCE [LARGE SCALE GENOMIC DNA]</scope>
    <source>
        <strain evidence="8">DSM 28041</strain>
    </source>
</reference>
<evidence type="ECO:0000313" key="7">
    <source>
        <dbReference type="EMBL" id="SNR29270.1"/>
    </source>
</evidence>
<keyword evidence="8" id="KW-1185">Reference proteome</keyword>
<keyword evidence="7" id="KW-0413">Isomerase</keyword>
<evidence type="ECO:0000256" key="3">
    <source>
        <dbReference type="ARBA" id="ARBA00023157"/>
    </source>
</evidence>
<protein>
    <submittedName>
        <fullName evidence="7">Thiol-disulfide isomerase or thioredoxin</fullName>
    </submittedName>
</protein>
<sequence length="386" mass="41774">MTHKMKSFLVMGALLGMVNACSKNTTPTTGTASTAAGYQINGQLQNAPAGTKLYLAELGDTQFVSRDTATVNEKGEFTFTGSVPEAGLYQVKANDQNQVLLVLQNGARVRLTGDAQKLSDTYTVQGSPDSEYLQRVSRSVLQSQRASQAAMPRLEQRYNQAAQAGRSDSMAAIQRQAEALQTQGQAEVRQLVRQNPGSVVSAFVVSGVLNPEENFGLADTVATQLKKTMPDSRYTKSLVARLEPMRATAVGSVAPEINLAAPDGKPVTLTSLRGKYVLIDFWASWCGPCRRENPNVVKAYNKYKGKGFEIYGVSFDQDRGKWLNAIKSDGLTWTHVSDLKGWESAAGQSYSIKSIPASILLDPQGRIIGKNLRGEALEAKLASVMK</sequence>
<dbReference type="PROSITE" id="PS00194">
    <property type="entry name" value="THIOREDOXIN_1"/>
    <property type="match status" value="1"/>
</dbReference>
<dbReference type="GO" id="GO:0016853">
    <property type="term" value="F:isomerase activity"/>
    <property type="evidence" value="ECO:0007669"/>
    <property type="project" value="UniProtKB-KW"/>
</dbReference>
<dbReference type="Gene3D" id="3.40.30.10">
    <property type="entry name" value="Glutaredoxin"/>
    <property type="match status" value="1"/>
</dbReference>